<proteinExistence type="predicted"/>
<feature type="transmembrane region" description="Helical" evidence="1">
    <location>
        <begin position="6"/>
        <end position="30"/>
    </location>
</feature>
<sequence length="335" mass="35604">MRESKGLKTILTGLFVIVGIGILLAGVFIIGGKDKSFKKSVTANAVFSDVSGLGKGSNVWYSGVKVGTVKKVGFVANGVEVSFSIEEDVQQKIRKDTKVKLGSDGLIGNKIIVLYGGTPASPEIESGNTLQVENGVGTEEMMATLQGNNKNLLDITNDLKVVSKQLASGNGTVGKLLNDETIVNSLQATLAALNRAGNNAQVLTSNLSVFSKKLNNKGYLLNDLATDTTIVASLRQTVAQLNQVSLSANSLVENLNATTAKLTSNKGPVGVLLNDEKAAANLQNTFVNLEAGSKKLDDNMEAMQHNFLLRGFFKKRDKAEEKRIKDSIKNSTSAN</sequence>
<dbReference type="EMBL" id="EU408351">
    <property type="protein sequence ID" value="ACN58845.1"/>
    <property type="molecule type" value="Genomic_DNA"/>
</dbReference>
<protein>
    <submittedName>
        <fullName evidence="3">ABC transporter permease component</fullName>
    </submittedName>
</protein>
<keyword evidence="1" id="KW-1133">Transmembrane helix</keyword>
<organism evidence="3">
    <name type="scientific">uncultured bacterium BLR12</name>
    <dbReference type="NCBI Taxonomy" id="506514"/>
    <lineage>
        <taxon>Bacteria</taxon>
        <taxon>environmental samples</taxon>
    </lineage>
</organism>
<dbReference type="AlphaFoldDB" id="C0INF9"/>
<evidence type="ECO:0000313" key="3">
    <source>
        <dbReference type="EMBL" id="ACN58845.1"/>
    </source>
</evidence>
<keyword evidence="1" id="KW-0472">Membrane</keyword>
<evidence type="ECO:0000259" key="2">
    <source>
        <dbReference type="Pfam" id="PF02470"/>
    </source>
</evidence>
<dbReference type="PANTHER" id="PTHR33371:SF4">
    <property type="entry name" value="INTERMEMBRANE PHOSPHOLIPID TRANSPORT SYSTEM BINDING PROTEIN MLAD"/>
    <property type="match status" value="1"/>
</dbReference>
<name>C0INF9_9BACT</name>
<dbReference type="InterPro" id="IPR052336">
    <property type="entry name" value="MlaD_Phospholipid_Transporter"/>
</dbReference>
<keyword evidence="1" id="KW-0812">Transmembrane</keyword>
<evidence type="ECO:0000256" key="1">
    <source>
        <dbReference type="SAM" id="Phobius"/>
    </source>
</evidence>
<dbReference type="Pfam" id="PF02470">
    <property type="entry name" value="MlaD"/>
    <property type="match status" value="1"/>
</dbReference>
<gene>
    <name evidence="3" type="ORF">AKSOIL_0230</name>
</gene>
<dbReference type="PANTHER" id="PTHR33371">
    <property type="entry name" value="INTERMEMBRANE PHOSPHOLIPID TRANSPORT SYSTEM BINDING PROTEIN MLAD-RELATED"/>
    <property type="match status" value="1"/>
</dbReference>
<reference evidence="3" key="1">
    <citation type="journal article" date="2009" name="ISME J.">
        <title>Functional metagenomics reveals diverse beta-lactamases in a remote Alaskan soil.</title>
        <authorList>
            <person name="Allen H.K."/>
            <person name="Moe L.A."/>
            <person name="Rodbumrer J."/>
            <person name="Gaarder A."/>
            <person name="Handelsman J."/>
        </authorList>
    </citation>
    <scope>NUCLEOTIDE SEQUENCE</scope>
</reference>
<dbReference type="InterPro" id="IPR003399">
    <property type="entry name" value="Mce/MlaD"/>
</dbReference>
<feature type="domain" description="Mce/MlaD" evidence="2">
    <location>
        <begin position="41"/>
        <end position="114"/>
    </location>
</feature>
<accession>C0INF9</accession>